<dbReference type="GO" id="GO:0006417">
    <property type="term" value="P:regulation of translation"/>
    <property type="evidence" value="ECO:0007669"/>
    <property type="project" value="UniProtKB-KW"/>
</dbReference>
<dbReference type="InterPro" id="IPR016095">
    <property type="entry name" value="Ribosomal_uL1_3-a/b-sand"/>
</dbReference>
<organism evidence="8 9">
    <name type="scientific">Candidatus Roizmanbacteria bacterium RIFCSPHIGHO2_02_FULL_37_24</name>
    <dbReference type="NCBI Taxonomy" id="1802037"/>
    <lineage>
        <taxon>Bacteria</taxon>
        <taxon>Candidatus Roizmaniibacteriota</taxon>
    </lineage>
</organism>
<dbReference type="InterPro" id="IPR028364">
    <property type="entry name" value="Ribosomal_uL1/biogenesis"/>
</dbReference>
<dbReference type="SUPFAM" id="SSF56808">
    <property type="entry name" value="Ribosomal protein L1"/>
    <property type="match status" value="1"/>
</dbReference>
<evidence type="ECO:0000256" key="2">
    <source>
        <dbReference type="ARBA" id="ARBA00022491"/>
    </source>
</evidence>
<dbReference type="GO" id="GO:0015934">
    <property type="term" value="C:large ribosomal subunit"/>
    <property type="evidence" value="ECO:0007669"/>
    <property type="project" value="InterPro"/>
</dbReference>
<keyword evidence="5" id="KW-0687">Ribonucleoprotein</keyword>
<dbReference type="GO" id="GO:0003723">
    <property type="term" value="F:RNA binding"/>
    <property type="evidence" value="ECO:0007669"/>
    <property type="project" value="InterPro"/>
</dbReference>
<dbReference type="Pfam" id="PF00687">
    <property type="entry name" value="Ribosomal_L1"/>
    <property type="match status" value="1"/>
</dbReference>
<keyword evidence="4" id="KW-0689">Ribosomal protein</keyword>
<evidence type="ECO:0000256" key="7">
    <source>
        <dbReference type="ARBA" id="ARBA00035452"/>
    </source>
</evidence>
<evidence type="ECO:0000256" key="5">
    <source>
        <dbReference type="ARBA" id="ARBA00023274"/>
    </source>
</evidence>
<dbReference type="InterPro" id="IPR023674">
    <property type="entry name" value="Ribosomal_uL1-like"/>
</dbReference>
<dbReference type="Gene3D" id="3.40.50.790">
    <property type="match status" value="2"/>
</dbReference>
<dbReference type="PANTHER" id="PTHR36427:SF3">
    <property type="entry name" value="LARGE RIBOSOMAL SUBUNIT PROTEIN UL1M"/>
    <property type="match status" value="1"/>
</dbReference>
<gene>
    <name evidence="8" type="ORF">A3C24_01620</name>
</gene>
<evidence type="ECO:0000256" key="1">
    <source>
        <dbReference type="ARBA" id="ARBA00010531"/>
    </source>
</evidence>
<dbReference type="GO" id="GO:0003735">
    <property type="term" value="F:structural constituent of ribosome"/>
    <property type="evidence" value="ECO:0007669"/>
    <property type="project" value="InterPro"/>
</dbReference>
<keyword evidence="2" id="KW-0678">Repressor</keyword>
<evidence type="ECO:0000256" key="6">
    <source>
        <dbReference type="ARBA" id="ARBA00035241"/>
    </source>
</evidence>
<comment type="caution">
    <text evidence="8">The sequence shown here is derived from an EMBL/GenBank/DDBJ whole genome shotgun (WGS) entry which is preliminary data.</text>
</comment>
<evidence type="ECO:0000313" key="8">
    <source>
        <dbReference type="EMBL" id="OGK22768.1"/>
    </source>
</evidence>
<name>A0A1F7GUW5_9BACT</name>
<evidence type="ECO:0000256" key="4">
    <source>
        <dbReference type="ARBA" id="ARBA00022980"/>
    </source>
</evidence>
<proteinExistence type="inferred from homology"/>
<dbReference type="GO" id="GO:0006412">
    <property type="term" value="P:translation"/>
    <property type="evidence" value="ECO:0007669"/>
    <property type="project" value="InterPro"/>
</dbReference>
<protein>
    <recommendedName>
        <fullName evidence="6">Large ribosomal subunit protein uL1</fullName>
    </recommendedName>
    <alternativeName>
        <fullName evidence="7">50S ribosomal protein L1</fullName>
    </alternativeName>
</protein>
<dbReference type="PIRSF" id="PIRSF002155">
    <property type="entry name" value="Ribosomal_L1"/>
    <property type="match status" value="1"/>
</dbReference>
<reference evidence="8 9" key="1">
    <citation type="journal article" date="2016" name="Nat. Commun.">
        <title>Thousands of microbial genomes shed light on interconnected biogeochemical processes in an aquifer system.</title>
        <authorList>
            <person name="Anantharaman K."/>
            <person name="Brown C.T."/>
            <person name="Hug L.A."/>
            <person name="Sharon I."/>
            <person name="Castelle C.J."/>
            <person name="Probst A.J."/>
            <person name="Thomas B.C."/>
            <person name="Singh A."/>
            <person name="Wilkins M.J."/>
            <person name="Karaoz U."/>
            <person name="Brodie E.L."/>
            <person name="Williams K.H."/>
            <person name="Hubbard S.S."/>
            <person name="Banfield J.F."/>
        </authorList>
    </citation>
    <scope>NUCLEOTIDE SEQUENCE [LARGE SCALE GENOMIC DNA]</scope>
</reference>
<sequence>MSKKHNKAQKLIDSSKKYPLDEAIKLLKKTSYARFDETVEIHFNLQETGLKGEVSLPHGIGKELRVVVADDKVLDKIEQGTIDFDVLIASPSFMPRLVKFAKVLGPKGLMPNPKTGTISDKPEEAAKKFKGGALRYKSEAKYPLLHQAVGKLSFADKNLIENIESLMNAVGVKNIKNAYLSATMSPSIQLSIVGSS</sequence>
<dbReference type="InterPro" id="IPR002143">
    <property type="entry name" value="Ribosomal_uL1"/>
</dbReference>
<dbReference type="PANTHER" id="PTHR36427">
    <property type="entry name" value="54S RIBOSOMAL PROTEIN L1, MITOCHONDRIAL"/>
    <property type="match status" value="1"/>
</dbReference>
<dbReference type="Proteomes" id="UP000177159">
    <property type="component" value="Unassembled WGS sequence"/>
</dbReference>
<evidence type="ECO:0000313" key="9">
    <source>
        <dbReference type="Proteomes" id="UP000177159"/>
    </source>
</evidence>
<evidence type="ECO:0000256" key="3">
    <source>
        <dbReference type="ARBA" id="ARBA00022845"/>
    </source>
</evidence>
<keyword evidence="3" id="KW-0810">Translation regulation</keyword>
<dbReference type="EMBL" id="MFZM01000034">
    <property type="protein sequence ID" value="OGK22768.1"/>
    <property type="molecule type" value="Genomic_DNA"/>
</dbReference>
<accession>A0A1F7GUW5</accession>
<dbReference type="AlphaFoldDB" id="A0A1F7GUW5"/>
<dbReference type="Gene3D" id="3.30.190.20">
    <property type="match status" value="2"/>
</dbReference>
<comment type="similarity">
    <text evidence="1">Belongs to the universal ribosomal protein uL1 family.</text>
</comment>
<dbReference type="CDD" id="cd00403">
    <property type="entry name" value="Ribosomal_L1"/>
    <property type="match status" value="1"/>
</dbReference>